<proteinExistence type="predicted"/>
<feature type="region of interest" description="Disordered" evidence="1">
    <location>
        <begin position="174"/>
        <end position="216"/>
    </location>
</feature>
<feature type="compositionally biased region" description="Basic and acidic residues" evidence="1">
    <location>
        <begin position="134"/>
        <end position="159"/>
    </location>
</feature>
<evidence type="ECO:0000313" key="2">
    <source>
        <dbReference type="EMBL" id="GMF33750.1"/>
    </source>
</evidence>
<feature type="compositionally biased region" description="Basic and acidic residues" evidence="1">
    <location>
        <begin position="174"/>
        <end position="193"/>
    </location>
</feature>
<dbReference type="EMBL" id="BSXT01000764">
    <property type="protein sequence ID" value="GMF33750.1"/>
    <property type="molecule type" value="Genomic_DNA"/>
</dbReference>
<keyword evidence="3" id="KW-1185">Reference proteome</keyword>
<evidence type="ECO:0000256" key="1">
    <source>
        <dbReference type="SAM" id="MobiDB-lite"/>
    </source>
</evidence>
<protein>
    <submittedName>
        <fullName evidence="2">Unnamed protein product</fullName>
    </submittedName>
</protein>
<feature type="region of interest" description="Disordered" evidence="1">
    <location>
        <begin position="1"/>
        <end position="31"/>
    </location>
</feature>
<accession>A0A9W7CIG8</accession>
<organism evidence="2 3">
    <name type="scientific">Phytophthora fragariaefolia</name>
    <dbReference type="NCBI Taxonomy" id="1490495"/>
    <lineage>
        <taxon>Eukaryota</taxon>
        <taxon>Sar</taxon>
        <taxon>Stramenopiles</taxon>
        <taxon>Oomycota</taxon>
        <taxon>Peronosporomycetes</taxon>
        <taxon>Peronosporales</taxon>
        <taxon>Peronosporaceae</taxon>
        <taxon>Phytophthora</taxon>
    </lineage>
</organism>
<reference evidence="2" key="1">
    <citation type="submission" date="2023-04" db="EMBL/GenBank/DDBJ databases">
        <title>Phytophthora fragariaefolia NBRC 109709.</title>
        <authorList>
            <person name="Ichikawa N."/>
            <person name="Sato H."/>
            <person name="Tonouchi N."/>
        </authorList>
    </citation>
    <scope>NUCLEOTIDE SEQUENCE</scope>
    <source>
        <strain evidence="2">NBRC 109709</strain>
    </source>
</reference>
<comment type="caution">
    <text evidence="2">The sequence shown here is derived from an EMBL/GenBank/DDBJ whole genome shotgun (WGS) entry which is preliminary data.</text>
</comment>
<gene>
    <name evidence="2" type="ORF">Pfra01_000845300</name>
</gene>
<feature type="compositionally biased region" description="Basic residues" evidence="1">
    <location>
        <begin position="1"/>
        <end position="10"/>
    </location>
</feature>
<evidence type="ECO:0000313" key="3">
    <source>
        <dbReference type="Proteomes" id="UP001165121"/>
    </source>
</evidence>
<dbReference type="AlphaFoldDB" id="A0A9W7CIG8"/>
<sequence>MPTLKIKSKWQKTEHEEHEDASEVGPPGVRDRVDPVAVDVLRGVFLEVAGGREVAGKVADAPGQDGGAEEAGGDDEHGLLELERQHAAEDAEHDAQHDEHDLRVARVDLVANRVVDHHGESHASRGAGDEDAERVERHDDAAADEAAHHEGDPGGRDHPRLVIEDVLHHHDDHDAAGHEAHGEERDAEEAVAHDHHHGAGRNGRDGQDAAAHLDALSGVEERLDRVAGRVCGAGQQRQLAEHE</sequence>
<name>A0A9W7CIG8_9STRA</name>
<dbReference type="Proteomes" id="UP001165121">
    <property type="component" value="Unassembled WGS sequence"/>
</dbReference>
<feature type="region of interest" description="Disordered" evidence="1">
    <location>
        <begin position="54"/>
        <end position="78"/>
    </location>
</feature>
<feature type="region of interest" description="Disordered" evidence="1">
    <location>
        <begin position="117"/>
        <end position="159"/>
    </location>
</feature>